<dbReference type="PANTHER" id="PTHR34700:SF8">
    <property type="entry name" value="POTASSIUM BINDING PROTEIN KBP"/>
    <property type="match status" value="1"/>
</dbReference>
<sequence>MGIINFIKEAGESLFGSDDDQNQSPEQLKSQLAKQNIDTDGIEIKRDGEKIFLDGIAKSQEVAERIALALGNNKGISQVESNVQVPDGQKESKMYTVKEGDTLSKISQEVYGDANKYNSIFEANQPMLSSADKIYPGQVLRIPENVA</sequence>
<feature type="compositionally biased region" description="Polar residues" evidence="4">
    <location>
        <begin position="22"/>
        <end position="34"/>
    </location>
</feature>
<dbReference type="Proteomes" id="UP000009284">
    <property type="component" value="Chromosome"/>
</dbReference>
<dbReference type="SUPFAM" id="SSF54106">
    <property type="entry name" value="LysM domain"/>
    <property type="match status" value="1"/>
</dbReference>
<dbReference type="eggNOG" id="COG1652">
    <property type="taxonomic scope" value="Bacteria"/>
</dbReference>
<protein>
    <recommendedName>
        <fullName evidence="3">Potassium binding protein Kbp</fullName>
    </recommendedName>
</protein>
<evidence type="ECO:0000313" key="7">
    <source>
        <dbReference type="EMBL" id="AEP36095.1"/>
    </source>
</evidence>
<dbReference type="GO" id="GO:0005737">
    <property type="term" value="C:cytoplasm"/>
    <property type="evidence" value="ECO:0007669"/>
    <property type="project" value="UniProtKB-SubCell"/>
</dbReference>
<dbReference type="PROSITE" id="PS50914">
    <property type="entry name" value="BON"/>
    <property type="match status" value="1"/>
</dbReference>
<dbReference type="PANTHER" id="PTHR34700">
    <property type="entry name" value="POTASSIUM BINDING PROTEIN KBP"/>
    <property type="match status" value="1"/>
</dbReference>
<organism evidence="7 8">
    <name type="scientific">Taylorella asinigenitalis (strain MCE3)</name>
    <dbReference type="NCBI Taxonomy" id="1008459"/>
    <lineage>
        <taxon>Bacteria</taxon>
        <taxon>Pseudomonadati</taxon>
        <taxon>Pseudomonadota</taxon>
        <taxon>Betaproteobacteria</taxon>
        <taxon>Burkholderiales</taxon>
        <taxon>Alcaligenaceae</taxon>
        <taxon>Taylorella</taxon>
    </lineage>
</organism>
<dbReference type="RefSeq" id="WP_014110993.1">
    <property type="nucleotide sequence ID" value="NC_016043.1"/>
</dbReference>
<reference evidence="7 8" key="2">
    <citation type="journal article" date="2012" name="PLoS ONE">
        <title>Genomic characterization of the taylorella genus.</title>
        <authorList>
            <person name="Hebert L."/>
            <person name="Moumen B."/>
            <person name="Pons N."/>
            <person name="Duquesne F."/>
            <person name="Breuil M.F."/>
            <person name="Goux D."/>
            <person name="Batto J.M."/>
            <person name="Laugier C."/>
            <person name="Renault P."/>
            <person name="Petry S."/>
        </authorList>
    </citation>
    <scope>NUCLEOTIDE SEQUENCE [LARGE SCALE GENOMIC DNA]</scope>
    <source>
        <strain evidence="7 8">MCE3</strain>
    </source>
</reference>
<feature type="region of interest" description="Disordered" evidence="4">
    <location>
        <begin position="14"/>
        <end position="34"/>
    </location>
</feature>
<dbReference type="OrthoDB" id="370541at2"/>
<dbReference type="PROSITE" id="PS51782">
    <property type="entry name" value="LYSM"/>
    <property type="match status" value="1"/>
</dbReference>
<evidence type="ECO:0000259" key="5">
    <source>
        <dbReference type="PROSITE" id="PS50914"/>
    </source>
</evidence>
<evidence type="ECO:0000256" key="1">
    <source>
        <dbReference type="ARBA" id="ARBA00004496"/>
    </source>
</evidence>
<dbReference type="InterPro" id="IPR052196">
    <property type="entry name" value="Bact_Kbp"/>
</dbReference>
<dbReference type="SMART" id="SM00257">
    <property type="entry name" value="LysM"/>
    <property type="match status" value="1"/>
</dbReference>
<dbReference type="Gene3D" id="3.10.350.10">
    <property type="entry name" value="LysM domain"/>
    <property type="match status" value="1"/>
</dbReference>
<dbReference type="InterPro" id="IPR036779">
    <property type="entry name" value="LysM_dom_sf"/>
</dbReference>
<comment type="subcellular location">
    <subcellularLocation>
        <location evidence="1">Cytoplasm</location>
    </subcellularLocation>
</comment>
<dbReference type="InterPro" id="IPR018392">
    <property type="entry name" value="LysM"/>
</dbReference>
<dbReference type="STRING" id="1008459.TASI_0313"/>
<reference key="1">
    <citation type="submission" date="2011-09" db="EMBL/GenBank/DDBJ databases">
        <title>Genomic characterization of the Taylorella genus.</title>
        <authorList>
            <person name="Hebert L."/>
            <person name="Moumen B."/>
            <person name="Pons N."/>
            <person name="Duquesne F."/>
            <person name="Breuil M.-F."/>
            <person name="Goux D."/>
            <person name="Batto J.-M."/>
            <person name="Renault P."/>
            <person name="Laugier C."/>
            <person name="Petry S."/>
        </authorList>
    </citation>
    <scope>NUCLEOTIDE SEQUENCE</scope>
    <source>
        <strain>MCE3</strain>
    </source>
</reference>
<dbReference type="Pfam" id="PF04972">
    <property type="entry name" value="BON"/>
    <property type="match status" value="1"/>
</dbReference>
<dbReference type="Pfam" id="PF01476">
    <property type="entry name" value="LysM"/>
    <property type="match status" value="1"/>
</dbReference>
<evidence type="ECO:0000256" key="2">
    <source>
        <dbReference type="ARBA" id="ARBA00022490"/>
    </source>
</evidence>
<gene>
    <name evidence="7" type="ordered locus">TASI_0313</name>
</gene>
<dbReference type="KEGG" id="tas:TASI_0313"/>
<dbReference type="InterPro" id="IPR007055">
    <property type="entry name" value="BON_dom"/>
</dbReference>
<evidence type="ECO:0000256" key="3">
    <source>
        <dbReference type="ARBA" id="ARBA00072219"/>
    </source>
</evidence>
<dbReference type="EMBL" id="CP003059">
    <property type="protein sequence ID" value="AEP36095.1"/>
    <property type="molecule type" value="Genomic_DNA"/>
</dbReference>
<keyword evidence="2" id="KW-0963">Cytoplasm</keyword>
<evidence type="ECO:0000256" key="4">
    <source>
        <dbReference type="SAM" id="MobiDB-lite"/>
    </source>
</evidence>
<dbReference type="HOGENOM" id="CLU_125377_0_0_4"/>
<dbReference type="FunFam" id="3.10.350.10:FF:000001">
    <property type="entry name" value="Peptidoglycan-binding protein LysM"/>
    <property type="match status" value="1"/>
</dbReference>
<dbReference type="CDD" id="cd00118">
    <property type="entry name" value="LysM"/>
    <property type="match status" value="1"/>
</dbReference>
<feature type="domain" description="LysM" evidence="6">
    <location>
        <begin position="93"/>
        <end position="142"/>
    </location>
</feature>
<dbReference type="NCBIfam" id="NF008399">
    <property type="entry name" value="PRK11198.1"/>
    <property type="match status" value="1"/>
</dbReference>
<feature type="domain" description="BON" evidence="5">
    <location>
        <begin position="19"/>
        <end position="87"/>
    </location>
</feature>
<name>G4QCG5_TAYAM</name>
<evidence type="ECO:0000313" key="8">
    <source>
        <dbReference type="Proteomes" id="UP000009284"/>
    </source>
</evidence>
<evidence type="ECO:0000259" key="6">
    <source>
        <dbReference type="PROSITE" id="PS51782"/>
    </source>
</evidence>
<keyword evidence="8" id="KW-1185">Reference proteome</keyword>
<accession>G4QCG5</accession>
<proteinExistence type="predicted"/>
<dbReference type="AlphaFoldDB" id="G4QCG5"/>